<accession>A0ABU8EYN1</accession>
<dbReference type="EC" id="2.7.7.-" evidence="8"/>
<dbReference type="Pfam" id="PF02696">
    <property type="entry name" value="SelO"/>
    <property type="match status" value="1"/>
</dbReference>
<keyword evidence="2 8" id="KW-0808">Transferase</keyword>
<feature type="binding site" evidence="8">
    <location>
        <position position="175"/>
    </location>
    <ligand>
        <name>ATP</name>
        <dbReference type="ChEBI" id="CHEBI:30616"/>
    </ligand>
</feature>
<feature type="binding site" evidence="8">
    <location>
        <position position="118"/>
    </location>
    <ligand>
        <name>ATP</name>
        <dbReference type="ChEBI" id="CHEBI:30616"/>
    </ligand>
</feature>
<evidence type="ECO:0000256" key="3">
    <source>
        <dbReference type="ARBA" id="ARBA00022695"/>
    </source>
</evidence>
<feature type="binding site" evidence="8">
    <location>
        <position position="245"/>
    </location>
    <ligand>
        <name>Mg(2+)</name>
        <dbReference type="ChEBI" id="CHEBI:18420"/>
    </ligand>
</feature>
<gene>
    <name evidence="8" type="primary">ydiU</name>
    <name evidence="8" type="synonym">selO</name>
    <name evidence="9" type="ORF">WAE96_20255</name>
</gene>
<evidence type="ECO:0000313" key="10">
    <source>
        <dbReference type="Proteomes" id="UP001382455"/>
    </source>
</evidence>
<comment type="catalytic activity">
    <reaction evidence="8">
        <text>L-seryl-[protein] + ATP = 3-O-(5'-adenylyl)-L-seryl-[protein] + diphosphate</text>
        <dbReference type="Rhea" id="RHEA:58120"/>
        <dbReference type="Rhea" id="RHEA-COMP:9863"/>
        <dbReference type="Rhea" id="RHEA-COMP:15073"/>
        <dbReference type="ChEBI" id="CHEBI:29999"/>
        <dbReference type="ChEBI" id="CHEBI:30616"/>
        <dbReference type="ChEBI" id="CHEBI:33019"/>
        <dbReference type="ChEBI" id="CHEBI:142516"/>
        <dbReference type="EC" id="2.7.7.108"/>
    </reaction>
</comment>
<dbReference type="HAMAP" id="MF_00692">
    <property type="entry name" value="SelO"/>
    <property type="match status" value="1"/>
</dbReference>
<dbReference type="PANTHER" id="PTHR32057">
    <property type="entry name" value="PROTEIN ADENYLYLTRANSFERASE SELO, MITOCHONDRIAL"/>
    <property type="match status" value="1"/>
</dbReference>
<dbReference type="NCBIfam" id="NF000658">
    <property type="entry name" value="PRK00029.1"/>
    <property type="match status" value="1"/>
</dbReference>
<dbReference type="InterPro" id="IPR003846">
    <property type="entry name" value="SelO"/>
</dbReference>
<proteinExistence type="inferred from homology"/>
<dbReference type="Proteomes" id="UP001382455">
    <property type="component" value="Unassembled WGS sequence"/>
</dbReference>
<feature type="binding site" evidence="8">
    <location>
        <position position="254"/>
    </location>
    <ligand>
        <name>ATP</name>
        <dbReference type="ChEBI" id="CHEBI:30616"/>
    </ligand>
</feature>
<comment type="catalytic activity">
    <reaction evidence="8">
        <text>L-tyrosyl-[protein] + UTP = O-(5'-uridylyl)-L-tyrosyl-[protein] + diphosphate</text>
        <dbReference type="Rhea" id="RHEA:83887"/>
        <dbReference type="Rhea" id="RHEA-COMP:10136"/>
        <dbReference type="Rhea" id="RHEA-COMP:20238"/>
        <dbReference type="ChEBI" id="CHEBI:33019"/>
        <dbReference type="ChEBI" id="CHEBI:46398"/>
        <dbReference type="ChEBI" id="CHEBI:46858"/>
        <dbReference type="ChEBI" id="CHEBI:90602"/>
    </reaction>
</comment>
<evidence type="ECO:0000256" key="5">
    <source>
        <dbReference type="ARBA" id="ARBA00022741"/>
    </source>
</evidence>
<feature type="active site" description="Proton acceptor" evidence="8">
    <location>
        <position position="244"/>
    </location>
</feature>
<sequence>MSLIQYYSELPDALFQSIKPESLAQPKTIVFNDKLASSLTLPVSFSSKNPAILAGNELIDSCNPLALGYAGHQFGNLTPQLGDGRAHLLGQVSAENRLHYDLQLKGSGRTRYSRGGDGRSTLRAALREYVVSEYLHILGIETTRSLYVVAGDDKIMRDDLEQAAVVCRVAKSHLRIGSFQYAAMHQDSDVLKTLSDFTIKQLYPELIDHENPYLSLFDVVSDRLADLVASWMANGFIHGVMNTDNVLLSAESIDFGPCAFMGVYKPEQVFSSIDRQGRYAYRNQAGIMHWNLARLAESLIGLVAQDEDKSISLLSNVLNLFPQKYESYFHQRMCEKLALDPKEQQSKPVVQALLKYLEREQKDFNGAFSQLAMSEKNIHGDYGIVKSEWFKLWQSQRKLDLIPRMCHVIQNAYFSNSDIETLLDKCVTNPEQAPQIISHYFALLNNQSANELHANHHFDTSYRTFCGT</sequence>
<feature type="binding site" evidence="8">
    <location>
        <position position="82"/>
    </location>
    <ligand>
        <name>ATP</name>
        <dbReference type="ChEBI" id="CHEBI:30616"/>
    </ligand>
</feature>
<comment type="catalytic activity">
    <reaction evidence="8">
        <text>L-seryl-[protein] + UTP = O-(5'-uridylyl)-L-seryl-[protein] + diphosphate</text>
        <dbReference type="Rhea" id="RHEA:64604"/>
        <dbReference type="Rhea" id="RHEA-COMP:9863"/>
        <dbReference type="Rhea" id="RHEA-COMP:16635"/>
        <dbReference type="ChEBI" id="CHEBI:29999"/>
        <dbReference type="ChEBI" id="CHEBI:33019"/>
        <dbReference type="ChEBI" id="CHEBI:46398"/>
        <dbReference type="ChEBI" id="CHEBI:156051"/>
    </reaction>
</comment>
<dbReference type="EMBL" id="JBAWKS010000002">
    <property type="protein sequence ID" value="MEI4552021.1"/>
    <property type="molecule type" value="Genomic_DNA"/>
</dbReference>
<comment type="catalytic activity">
    <reaction evidence="8">
        <text>L-threonyl-[protein] + ATP = 3-O-(5'-adenylyl)-L-threonyl-[protein] + diphosphate</text>
        <dbReference type="Rhea" id="RHEA:54292"/>
        <dbReference type="Rhea" id="RHEA-COMP:11060"/>
        <dbReference type="Rhea" id="RHEA-COMP:13847"/>
        <dbReference type="ChEBI" id="CHEBI:30013"/>
        <dbReference type="ChEBI" id="CHEBI:30616"/>
        <dbReference type="ChEBI" id="CHEBI:33019"/>
        <dbReference type="ChEBI" id="CHEBI:138113"/>
        <dbReference type="EC" id="2.7.7.108"/>
    </reaction>
</comment>
<feature type="binding site" evidence="8">
    <location>
        <position position="117"/>
    </location>
    <ligand>
        <name>ATP</name>
        <dbReference type="ChEBI" id="CHEBI:30616"/>
    </ligand>
</feature>
<evidence type="ECO:0000256" key="6">
    <source>
        <dbReference type="ARBA" id="ARBA00022840"/>
    </source>
</evidence>
<comment type="similarity">
    <text evidence="1 8">Belongs to the SELO family.</text>
</comment>
<keyword evidence="5 8" id="KW-0547">Nucleotide-binding</keyword>
<keyword evidence="7 8" id="KW-0460">Magnesium</keyword>
<comment type="cofactor">
    <cofactor evidence="8">
        <name>Mg(2+)</name>
        <dbReference type="ChEBI" id="CHEBI:18420"/>
    </cofactor>
    <cofactor evidence="8">
        <name>Mn(2+)</name>
        <dbReference type="ChEBI" id="CHEBI:29035"/>
    </cofactor>
</comment>
<comment type="catalytic activity">
    <reaction evidence="8">
        <text>L-histidyl-[protein] + UTP = N(tele)-(5'-uridylyl)-L-histidyl-[protein] + diphosphate</text>
        <dbReference type="Rhea" id="RHEA:83891"/>
        <dbReference type="Rhea" id="RHEA-COMP:9745"/>
        <dbReference type="Rhea" id="RHEA-COMP:20239"/>
        <dbReference type="ChEBI" id="CHEBI:29979"/>
        <dbReference type="ChEBI" id="CHEBI:33019"/>
        <dbReference type="ChEBI" id="CHEBI:46398"/>
        <dbReference type="ChEBI" id="CHEBI:233474"/>
    </reaction>
</comment>
<comment type="function">
    <text evidence="8">Nucleotidyltransferase involved in the post-translational modification of proteins. It can catalyze the addition of adenosine monophosphate (AMP) or uridine monophosphate (UMP) to a protein, resulting in modifications known as AMPylation and UMPylation.</text>
</comment>
<evidence type="ECO:0000256" key="4">
    <source>
        <dbReference type="ARBA" id="ARBA00022723"/>
    </source>
</evidence>
<keyword evidence="8" id="KW-0464">Manganese</keyword>
<evidence type="ECO:0000256" key="1">
    <source>
        <dbReference type="ARBA" id="ARBA00009747"/>
    </source>
</evidence>
<keyword evidence="10" id="KW-1185">Reference proteome</keyword>
<dbReference type="RefSeq" id="WP_336436894.1">
    <property type="nucleotide sequence ID" value="NZ_JBAWKS010000002.1"/>
</dbReference>
<protein>
    <recommendedName>
        <fullName evidence="8">Protein nucleotidyltransferase YdiU</fullName>
        <ecNumber evidence="8">2.7.7.-</ecNumber>
    </recommendedName>
    <alternativeName>
        <fullName evidence="8">Protein adenylyltransferase YdiU</fullName>
        <ecNumber evidence="8">2.7.7.108</ecNumber>
    </alternativeName>
    <alternativeName>
        <fullName evidence="8">Protein uridylyltransferase YdiU</fullName>
        <ecNumber evidence="8">2.7.7.-</ecNumber>
    </alternativeName>
</protein>
<feature type="binding site" evidence="8">
    <location>
        <position position="84"/>
    </location>
    <ligand>
        <name>ATP</name>
        <dbReference type="ChEBI" id="CHEBI:30616"/>
    </ligand>
</feature>
<organism evidence="9 10">
    <name type="scientific">Pseudoalteromonas spongiae</name>
    <dbReference type="NCBI Taxonomy" id="298657"/>
    <lineage>
        <taxon>Bacteria</taxon>
        <taxon>Pseudomonadati</taxon>
        <taxon>Pseudomonadota</taxon>
        <taxon>Gammaproteobacteria</taxon>
        <taxon>Alteromonadales</taxon>
        <taxon>Pseudoalteromonadaceae</taxon>
        <taxon>Pseudoalteromonas</taxon>
    </lineage>
</organism>
<evidence type="ECO:0000313" key="9">
    <source>
        <dbReference type="EMBL" id="MEI4552021.1"/>
    </source>
</evidence>
<feature type="binding site" evidence="8">
    <location>
        <position position="105"/>
    </location>
    <ligand>
        <name>ATP</name>
        <dbReference type="ChEBI" id="CHEBI:30616"/>
    </ligand>
</feature>
<name>A0ABU8EYN1_9GAMM</name>
<keyword evidence="6 8" id="KW-0067">ATP-binding</keyword>
<comment type="caution">
    <text evidence="9">The sequence shown here is derived from an EMBL/GenBank/DDBJ whole genome shotgun (WGS) entry which is preliminary data.</text>
</comment>
<feature type="binding site" evidence="8">
    <location>
        <position position="254"/>
    </location>
    <ligand>
        <name>Mg(2+)</name>
        <dbReference type="ChEBI" id="CHEBI:18420"/>
    </ligand>
</feature>
<dbReference type="EC" id="2.7.7.108" evidence="8"/>
<evidence type="ECO:0000256" key="8">
    <source>
        <dbReference type="HAMAP-Rule" id="MF_00692"/>
    </source>
</evidence>
<feature type="binding site" evidence="8">
    <location>
        <position position="85"/>
    </location>
    <ligand>
        <name>ATP</name>
        <dbReference type="ChEBI" id="CHEBI:30616"/>
    </ligand>
</feature>
<comment type="catalytic activity">
    <reaction evidence="8">
        <text>L-tyrosyl-[protein] + ATP = O-(5'-adenylyl)-L-tyrosyl-[protein] + diphosphate</text>
        <dbReference type="Rhea" id="RHEA:54288"/>
        <dbReference type="Rhea" id="RHEA-COMP:10136"/>
        <dbReference type="Rhea" id="RHEA-COMP:13846"/>
        <dbReference type="ChEBI" id="CHEBI:30616"/>
        <dbReference type="ChEBI" id="CHEBI:33019"/>
        <dbReference type="ChEBI" id="CHEBI:46858"/>
        <dbReference type="ChEBI" id="CHEBI:83624"/>
        <dbReference type="EC" id="2.7.7.108"/>
    </reaction>
</comment>
<keyword evidence="3 8" id="KW-0548">Nucleotidyltransferase</keyword>
<dbReference type="PANTHER" id="PTHR32057:SF14">
    <property type="entry name" value="PROTEIN ADENYLYLTRANSFERASE SELO, MITOCHONDRIAL"/>
    <property type="match status" value="1"/>
</dbReference>
<evidence type="ECO:0000256" key="7">
    <source>
        <dbReference type="ARBA" id="ARBA00022842"/>
    </source>
</evidence>
<evidence type="ECO:0000256" key="2">
    <source>
        <dbReference type="ARBA" id="ARBA00022679"/>
    </source>
</evidence>
<reference evidence="9 10" key="1">
    <citation type="submission" date="2023-12" db="EMBL/GenBank/DDBJ databases">
        <title>Friends and Foes: Symbiotic and Algicidal bacterial influence on Karenia brevis blooms.</title>
        <authorList>
            <person name="Fei C."/>
            <person name="Mohamed A.R."/>
            <person name="Booker A."/>
            <person name="Arshad M."/>
            <person name="Klass S."/>
            <person name="Ahn S."/>
            <person name="Gilbert P.M."/>
            <person name="Heil C.A."/>
            <person name="Martinez J.M."/>
            <person name="Amin S.A."/>
        </authorList>
    </citation>
    <scope>NUCLEOTIDE SEQUENCE [LARGE SCALE GENOMIC DNA]</scope>
    <source>
        <strain evidence="9 10">CE15</strain>
    </source>
</reference>
<feature type="binding site" evidence="8">
    <location>
        <position position="168"/>
    </location>
    <ligand>
        <name>ATP</name>
        <dbReference type="ChEBI" id="CHEBI:30616"/>
    </ligand>
</feature>
<keyword evidence="4 8" id="KW-0479">Metal-binding</keyword>